<keyword evidence="1" id="KW-1133">Transmembrane helix</keyword>
<evidence type="ECO:0000313" key="2">
    <source>
        <dbReference type="EMBL" id="GAD88845.1"/>
    </source>
</evidence>
<organism evidence="2 3">
    <name type="scientific">Vibrio halioticoli NBRC 102217</name>
    <dbReference type="NCBI Taxonomy" id="1219072"/>
    <lineage>
        <taxon>Bacteria</taxon>
        <taxon>Pseudomonadati</taxon>
        <taxon>Pseudomonadota</taxon>
        <taxon>Gammaproteobacteria</taxon>
        <taxon>Vibrionales</taxon>
        <taxon>Vibrionaceae</taxon>
        <taxon>Vibrio</taxon>
    </lineage>
</organism>
<keyword evidence="3" id="KW-1185">Reference proteome</keyword>
<evidence type="ECO:0000256" key="1">
    <source>
        <dbReference type="SAM" id="Phobius"/>
    </source>
</evidence>
<reference evidence="2 3" key="2">
    <citation type="submission" date="2013-11" db="EMBL/GenBank/DDBJ databases">
        <title>Whole genome shotgun sequence of Vibrio halioticoli NBRC 102217.</title>
        <authorList>
            <person name="Isaki S."/>
            <person name="Kimura A."/>
            <person name="Ohji S."/>
            <person name="Hosoyama A."/>
            <person name="Fujita N."/>
            <person name="Hashimoto M."/>
            <person name="Hosoyama Y."/>
            <person name="Yamazoe A."/>
        </authorList>
    </citation>
    <scope>NUCLEOTIDE SEQUENCE [LARGE SCALE GENOMIC DNA]</scope>
    <source>
        <strain evidence="2 3">NBRC 102217</strain>
    </source>
</reference>
<reference evidence="2 3" key="1">
    <citation type="submission" date="2013-10" db="EMBL/GenBank/DDBJ databases">
        <authorList>
            <person name="Ichikawa N."/>
            <person name="Kimura A."/>
            <person name="Ohji S."/>
            <person name="Hosoyama A."/>
            <person name="Fujita N."/>
        </authorList>
    </citation>
    <scope>NUCLEOTIDE SEQUENCE [LARGE SCALE GENOMIC DNA]</scope>
    <source>
        <strain evidence="2 3">NBRC 102217</strain>
    </source>
</reference>
<accession>V5HHG4</accession>
<dbReference type="Proteomes" id="UP000017800">
    <property type="component" value="Unassembled WGS sequence"/>
</dbReference>
<evidence type="ECO:0000313" key="3">
    <source>
        <dbReference type="Proteomes" id="UP000017800"/>
    </source>
</evidence>
<feature type="transmembrane region" description="Helical" evidence="1">
    <location>
        <begin position="12"/>
        <end position="32"/>
    </location>
</feature>
<dbReference type="AlphaFoldDB" id="V5HHG4"/>
<dbReference type="RefSeq" id="WP_023403226.1">
    <property type="nucleotide sequence ID" value="NZ_BAUJ01000010.1"/>
</dbReference>
<feature type="transmembrane region" description="Helical" evidence="1">
    <location>
        <begin position="44"/>
        <end position="65"/>
    </location>
</feature>
<feature type="transmembrane region" description="Helical" evidence="1">
    <location>
        <begin position="117"/>
        <end position="135"/>
    </location>
</feature>
<sequence>MSIPELSFEQWALIADIYTPVLVVISLKLLYLSSGDPRKAEIKALLATTAVVYISMFLDDYFSIWPAFGADYSTHSGIALVFVVHIIIKSAWRARILAIGSLLAYLQLMHHQHYHTYLDMSSTLIYLLPLFWLTWRQFAVKRAD</sequence>
<comment type="caution">
    <text evidence="2">The sequence shown here is derived from an EMBL/GenBank/DDBJ whole genome shotgun (WGS) entry which is preliminary data.</text>
</comment>
<protein>
    <submittedName>
        <fullName evidence="2">Uncharacterized protein</fullName>
    </submittedName>
</protein>
<proteinExistence type="predicted"/>
<name>V5HHG4_9VIBR</name>
<dbReference type="EMBL" id="BAUJ01000010">
    <property type="protein sequence ID" value="GAD88845.1"/>
    <property type="molecule type" value="Genomic_DNA"/>
</dbReference>
<dbReference type="eggNOG" id="ENOG5033ICY">
    <property type="taxonomic scope" value="Bacteria"/>
</dbReference>
<keyword evidence="1" id="KW-0812">Transmembrane</keyword>
<gene>
    <name evidence="2" type="ORF">VHA01S_010_00710</name>
</gene>
<keyword evidence="1" id="KW-0472">Membrane</keyword>